<reference evidence="1" key="2">
    <citation type="journal article" date="2023" name="Science">
        <title>Genomic signatures of disease resistance in endangered staghorn corals.</title>
        <authorList>
            <person name="Vollmer S.V."/>
            <person name="Selwyn J.D."/>
            <person name="Despard B.A."/>
            <person name="Roesel C.L."/>
        </authorList>
    </citation>
    <scope>NUCLEOTIDE SEQUENCE</scope>
    <source>
        <strain evidence="1">K2</strain>
    </source>
</reference>
<evidence type="ECO:0000313" key="2">
    <source>
        <dbReference type="Proteomes" id="UP001249851"/>
    </source>
</evidence>
<organism evidence="1 2">
    <name type="scientific">Acropora cervicornis</name>
    <name type="common">Staghorn coral</name>
    <dbReference type="NCBI Taxonomy" id="6130"/>
    <lineage>
        <taxon>Eukaryota</taxon>
        <taxon>Metazoa</taxon>
        <taxon>Cnidaria</taxon>
        <taxon>Anthozoa</taxon>
        <taxon>Hexacorallia</taxon>
        <taxon>Scleractinia</taxon>
        <taxon>Astrocoeniina</taxon>
        <taxon>Acroporidae</taxon>
        <taxon>Acropora</taxon>
    </lineage>
</organism>
<accession>A0AAD9QGB1</accession>
<dbReference type="Proteomes" id="UP001249851">
    <property type="component" value="Unassembled WGS sequence"/>
</dbReference>
<reference evidence="1" key="1">
    <citation type="journal article" date="2023" name="G3 (Bethesda)">
        <title>Whole genome assembly and annotation of the endangered Caribbean coral Acropora cervicornis.</title>
        <authorList>
            <person name="Selwyn J.D."/>
            <person name="Vollmer S.V."/>
        </authorList>
    </citation>
    <scope>NUCLEOTIDE SEQUENCE</scope>
    <source>
        <strain evidence="1">K2</strain>
    </source>
</reference>
<proteinExistence type="predicted"/>
<dbReference type="AlphaFoldDB" id="A0AAD9QGB1"/>
<protein>
    <submittedName>
        <fullName evidence="1">Uncharacterized protein</fullName>
    </submittedName>
</protein>
<name>A0AAD9QGB1_ACRCE</name>
<dbReference type="EMBL" id="JARQWQ010000036">
    <property type="protein sequence ID" value="KAK2560350.1"/>
    <property type="molecule type" value="Genomic_DNA"/>
</dbReference>
<keyword evidence="2" id="KW-1185">Reference proteome</keyword>
<sequence length="197" mass="22207">MKAKAMSSVRMRATTPALSNCNDLKSQILHRPSNMEDEREDAGARYPILIAFVLNKKSIGRALKDRCSDDAILVYFNYRKFYDSIMSCFLPVAPEKPEALHALSFLQHDLISASKQLHSPVSFPATPLKEKSPSKTNTTVSRHIISRNFLFVEFDGNVNLHPKRDEIVSTFDTEILKSLVISILKMGHLFGQKTVLV</sequence>
<evidence type="ECO:0000313" key="1">
    <source>
        <dbReference type="EMBL" id="KAK2560350.1"/>
    </source>
</evidence>
<gene>
    <name evidence="1" type="ORF">P5673_016685</name>
</gene>
<comment type="caution">
    <text evidence="1">The sequence shown here is derived from an EMBL/GenBank/DDBJ whole genome shotgun (WGS) entry which is preliminary data.</text>
</comment>